<comment type="caution">
    <text evidence="1">The sequence shown here is derived from an EMBL/GenBank/DDBJ whole genome shotgun (WGS) entry which is preliminary data.</text>
</comment>
<dbReference type="PANTHER" id="PTHR33116:SF75">
    <property type="entry name" value="RIBONUCLEASE H PROTEIN"/>
    <property type="match status" value="1"/>
</dbReference>
<organism evidence="1 2">
    <name type="scientific">Gossypium australe</name>
    <dbReference type="NCBI Taxonomy" id="47621"/>
    <lineage>
        <taxon>Eukaryota</taxon>
        <taxon>Viridiplantae</taxon>
        <taxon>Streptophyta</taxon>
        <taxon>Embryophyta</taxon>
        <taxon>Tracheophyta</taxon>
        <taxon>Spermatophyta</taxon>
        <taxon>Magnoliopsida</taxon>
        <taxon>eudicotyledons</taxon>
        <taxon>Gunneridae</taxon>
        <taxon>Pentapetalae</taxon>
        <taxon>rosids</taxon>
        <taxon>malvids</taxon>
        <taxon>Malvales</taxon>
        <taxon>Malvaceae</taxon>
        <taxon>Malvoideae</taxon>
        <taxon>Gossypium</taxon>
    </lineage>
</organism>
<evidence type="ECO:0000313" key="1">
    <source>
        <dbReference type="EMBL" id="KAA3480299.1"/>
    </source>
</evidence>
<dbReference type="EMBL" id="SMMG02000003">
    <property type="protein sequence ID" value="KAA3480299.1"/>
    <property type="molecule type" value="Genomic_DNA"/>
</dbReference>
<proteinExistence type="predicted"/>
<evidence type="ECO:0000313" key="2">
    <source>
        <dbReference type="Proteomes" id="UP000325315"/>
    </source>
</evidence>
<name>A0A5B6WEY3_9ROSI</name>
<dbReference type="AlphaFoldDB" id="A0A5B6WEY3"/>
<accession>A0A5B6WEY3</accession>
<dbReference type="OrthoDB" id="1742485at2759"/>
<dbReference type="Proteomes" id="UP000325315">
    <property type="component" value="Unassembled WGS sequence"/>
</dbReference>
<reference evidence="1" key="1">
    <citation type="submission" date="2019-08" db="EMBL/GenBank/DDBJ databases">
        <authorList>
            <person name="Liu F."/>
        </authorList>
    </citation>
    <scope>NUCLEOTIDE SEQUENCE [LARGE SCALE GENOMIC DNA]</scope>
    <source>
        <strain evidence="1">PA1801</strain>
        <tissue evidence="1">Leaf</tissue>
    </source>
</reference>
<dbReference type="PANTHER" id="PTHR33116">
    <property type="entry name" value="REVERSE TRANSCRIPTASE ZINC-BINDING DOMAIN-CONTAINING PROTEIN-RELATED-RELATED"/>
    <property type="match status" value="1"/>
</dbReference>
<sequence>MSIFQAPVAVVNKIDKIRRNFLWGSVGGSRKMARIKWNLICLPKNKGGAGTSNTRDMSVVWKGIVENTKDSLVAKWMGNDSFRWEIGKGNKCLFWEDLWCGV</sequence>
<protein>
    <submittedName>
        <fullName evidence="1">Putative Transposon TX1</fullName>
    </submittedName>
</protein>
<gene>
    <name evidence="1" type="ORF">EPI10_020745</name>
</gene>
<keyword evidence="2" id="KW-1185">Reference proteome</keyword>